<sequence>MAAGVGVSSLATSTVDATAQTYPGAYRTPGTYAAPGPYGSAPVMDEDDEVATYPGAPQRPAGGAYGGGDLSGHPAAAPVPYETRPLPPPGQADYSRGTAPAYRDGTPYREPPQPAPYRDTFAPPQGQMPRYAAPAPADGPLPLRPPGEIAGQAPVGQPGIGQPPMGGQGYATAAPPAGYGAQQAPGYGAQPGYGVQPGAGYGAAPPAYGSQPGYGAPAYGRPAEADRAPVGSIPPGT</sequence>
<evidence type="ECO:0000313" key="2">
    <source>
        <dbReference type="EMBL" id="RAI31363.1"/>
    </source>
</evidence>
<accession>A0A327K0K5</accession>
<name>A0A327K0K5_9BRAD</name>
<dbReference type="Proteomes" id="UP000248863">
    <property type="component" value="Unassembled WGS sequence"/>
</dbReference>
<evidence type="ECO:0000313" key="3">
    <source>
        <dbReference type="Proteomes" id="UP000248863"/>
    </source>
</evidence>
<keyword evidence="3" id="KW-1185">Reference proteome</keyword>
<organism evidence="2 3">
    <name type="scientific">Rhodoplanes elegans</name>
    <dbReference type="NCBI Taxonomy" id="29408"/>
    <lineage>
        <taxon>Bacteria</taxon>
        <taxon>Pseudomonadati</taxon>
        <taxon>Pseudomonadota</taxon>
        <taxon>Alphaproteobacteria</taxon>
        <taxon>Hyphomicrobiales</taxon>
        <taxon>Nitrobacteraceae</taxon>
        <taxon>Rhodoplanes</taxon>
    </lineage>
</organism>
<comment type="caution">
    <text evidence="2">The sequence shown here is derived from an EMBL/GenBank/DDBJ whole genome shotgun (WGS) entry which is preliminary data.</text>
</comment>
<evidence type="ECO:0000256" key="1">
    <source>
        <dbReference type="SAM" id="MobiDB-lite"/>
    </source>
</evidence>
<dbReference type="EMBL" id="NPEU01000509">
    <property type="protein sequence ID" value="RAI31363.1"/>
    <property type="molecule type" value="Genomic_DNA"/>
</dbReference>
<feature type="non-terminal residue" evidence="2">
    <location>
        <position position="237"/>
    </location>
</feature>
<feature type="region of interest" description="Disordered" evidence="1">
    <location>
        <begin position="22"/>
        <end position="176"/>
    </location>
</feature>
<feature type="compositionally biased region" description="Low complexity" evidence="1">
    <location>
        <begin position="151"/>
        <end position="163"/>
    </location>
</feature>
<feature type="compositionally biased region" description="Low complexity" evidence="1">
    <location>
        <begin position="202"/>
        <end position="220"/>
    </location>
</feature>
<proteinExistence type="predicted"/>
<gene>
    <name evidence="2" type="ORF">CH338_25960</name>
</gene>
<dbReference type="AlphaFoldDB" id="A0A327K0K5"/>
<feature type="region of interest" description="Disordered" evidence="1">
    <location>
        <begin position="199"/>
        <end position="237"/>
    </location>
</feature>
<protein>
    <submittedName>
        <fullName evidence="2">Uncharacterized protein</fullName>
    </submittedName>
</protein>
<reference evidence="2 3" key="1">
    <citation type="submission" date="2017-07" db="EMBL/GenBank/DDBJ databases">
        <title>Draft Genome Sequences of Select Purple Nonsulfur Bacteria.</title>
        <authorList>
            <person name="Lasarre B."/>
            <person name="Mckinlay J.B."/>
        </authorList>
    </citation>
    <scope>NUCLEOTIDE SEQUENCE [LARGE SCALE GENOMIC DNA]</scope>
    <source>
        <strain evidence="2 3">DSM 11907</strain>
    </source>
</reference>